<dbReference type="PANTHER" id="PTHR45705">
    <property type="entry name" value="FI20236P1"/>
    <property type="match status" value="1"/>
</dbReference>
<dbReference type="OrthoDB" id="73919at2759"/>
<dbReference type="PANTHER" id="PTHR45705:SF1">
    <property type="entry name" value="FI20236P1"/>
    <property type="match status" value="1"/>
</dbReference>
<dbReference type="InterPro" id="IPR038508">
    <property type="entry name" value="ArfGAP_dom_sf"/>
</dbReference>
<proteinExistence type="predicted"/>
<accession>A0A8E0VF06</accession>
<organism evidence="2 3">
    <name type="scientific">Fasciolopsis buskii</name>
    <dbReference type="NCBI Taxonomy" id="27845"/>
    <lineage>
        <taxon>Eukaryota</taxon>
        <taxon>Metazoa</taxon>
        <taxon>Spiralia</taxon>
        <taxon>Lophotrochozoa</taxon>
        <taxon>Platyhelminthes</taxon>
        <taxon>Trematoda</taxon>
        <taxon>Digenea</taxon>
        <taxon>Plagiorchiida</taxon>
        <taxon>Echinostomata</taxon>
        <taxon>Echinostomatoidea</taxon>
        <taxon>Fasciolidae</taxon>
        <taxon>Fasciolopsis</taxon>
    </lineage>
</organism>
<evidence type="ECO:0000313" key="3">
    <source>
        <dbReference type="Proteomes" id="UP000728185"/>
    </source>
</evidence>
<evidence type="ECO:0000313" key="2">
    <source>
        <dbReference type="EMBL" id="KAA0189874.1"/>
    </source>
</evidence>
<gene>
    <name evidence="2" type="ORF">FBUS_02449</name>
</gene>
<dbReference type="InterPro" id="IPR037278">
    <property type="entry name" value="ARFGAP/RecO"/>
</dbReference>
<feature type="domain" description="Arf-GAP" evidence="1">
    <location>
        <begin position="55"/>
        <end position="101"/>
    </location>
</feature>
<dbReference type="EMBL" id="LUCM01007481">
    <property type="protein sequence ID" value="KAA0189874.1"/>
    <property type="molecule type" value="Genomic_DNA"/>
</dbReference>
<reference evidence="2" key="1">
    <citation type="submission" date="2019-05" db="EMBL/GenBank/DDBJ databases">
        <title>Annotation for the trematode Fasciolopsis buski.</title>
        <authorList>
            <person name="Choi Y.-J."/>
        </authorList>
    </citation>
    <scope>NUCLEOTIDE SEQUENCE</scope>
    <source>
        <strain evidence="2">HT</strain>
        <tissue evidence="2">Whole worm</tissue>
    </source>
</reference>
<comment type="caution">
    <text evidence="2">The sequence shown here is derived from an EMBL/GenBank/DDBJ whole genome shotgun (WGS) entry which is preliminary data.</text>
</comment>
<dbReference type="GO" id="GO:0005096">
    <property type="term" value="F:GTPase activator activity"/>
    <property type="evidence" value="ECO:0007669"/>
    <property type="project" value="InterPro"/>
</dbReference>
<dbReference type="InterPro" id="IPR051718">
    <property type="entry name" value="ARF_GTPase-activating"/>
</dbReference>
<dbReference type="InterPro" id="IPR001164">
    <property type="entry name" value="ArfGAP_dom"/>
</dbReference>
<dbReference type="Gene3D" id="1.10.220.150">
    <property type="entry name" value="Arf GTPase activating protein"/>
    <property type="match status" value="1"/>
</dbReference>
<dbReference type="Pfam" id="PF01412">
    <property type="entry name" value="ArfGap"/>
    <property type="match status" value="1"/>
</dbReference>
<dbReference type="GO" id="GO:0005737">
    <property type="term" value="C:cytoplasm"/>
    <property type="evidence" value="ECO:0007669"/>
    <property type="project" value="TreeGrafter"/>
</dbReference>
<dbReference type="SUPFAM" id="SSF57863">
    <property type="entry name" value="ArfGap/RecO-like zinc finger"/>
    <property type="match status" value="1"/>
</dbReference>
<dbReference type="Proteomes" id="UP000728185">
    <property type="component" value="Unassembled WGS sequence"/>
</dbReference>
<sequence length="136" mass="15854">MSGKKDQEKLQAERHQLVIQELLRDEDNKYCVDCDAKVSGNCLVHPVCLLILFFQMMREMGNSRARAIYEAKLPDNFRRPQSDSALETFIRSKYEQKRYIAPNYVPIKPDVDGLAKVHTFSSVEKCTVFHPDHLFY</sequence>
<evidence type="ECO:0000259" key="1">
    <source>
        <dbReference type="Pfam" id="PF01412"/>
    </source>
</evidence>
<name>A0A8E0VF06_9TREM</name>
<keyword evidence="3" id="KW-1185">Reference proteome</keyword>
<dbReference type="AlphaFoldDB" id="A0A8E0VF06"/>
<protein>
    <submittedName>
        <fullName evidence="2">Stromal membrane-associated protein 1</fullName>
    </submittedName>
</protein>